<keyword evidence="2" id="KW-1185">Reference proteome</keyword>
<dbReference type="STRING" id="400092.PKOR_10945"/>
<accession>A0A0E3ZGP2</accession>
<evidence type="ECO:0008006" key="3">
    <source>
        <dbReference type="Google" id="ProtNLM"/>
    </source>
</evidence>
<dbReference type="Gene3D" id="3.90.550.10">
    <property type="entry name" value="Spore Coat Polysaccharide Biosynthesis Protein SpsA, Chain A"/>
    <property type="match status" value="1"/>
</dbReference>
<name>A0A0E3ZGP2_9BACT</name>
<organism evidence="1 2">
    <name type="scientific">Pontibacter korlensis</name>
    <dbReference type="NCBI Taxonomy" id="400092"/>
    <lineage>
        <taxon>Bacteria</taxon>
        <taxon>Pseudomonadati</taxon>
        <taxon>Bacteroidota</taxon>
        <taxon>Cytophagia</taxon>
        <taxon>Cytophagales</taxon>
        <taxon>Hymenobacteraceae</taxon>
        <taxon>Pontibacter</taxon>
    </lineage>
</organism>
<reference evidence="1 2" key="1">
    <citation type="journal article" date="2015" name="Sci. Rep.">
        <title>Unraveling adaptation of Pontibacter korlensis to radiation and infertility in desert through complete genome and comparative transcriptomic analysis.</title>
        <authorList>
            <person name="Dai J."/>
            <person name="Dai W."/>
            <person name="Qiu C."/>
            <person name="Yang Z."/>
            <person name="Zhang Y."/>
            <person name="Zhou M."/>
            <person name="Zhang L."/>
            <person name="Fang C."/>
            <person name="Gao Q."/>
            <person name="Yang Q."/>
            <person name="Li X."/>
            <person name="Wang Z."/>
            <person name="Wang Z."/>
            <person name="Jia Z."/>
            <person name="Chen X."/>
        </authorList>
    </citation>
    <scope>NUCLEOTIDE SEQUENCE [LARGE SCALE GENOMIC DNA]</scope>
    <source>
        <strain evidence="1 2">X14-1T</strain>
    </source>
</reference>
<protein>
    <recommendedName>
        <fullName evidence="3">Nucleotide-diphospho-sugar transferase domain-containing protein</fullName>
    </recommendedName>
</protein>
<gene>
    <name evidence="1" type="ORF">PKOR_10945</name>
</gene>
<proteinExistence type="predicted"/>
<evidence type="ECO:0000313" key="2">
    <source>
        <dbReference type="Proteomes" id="UP000033109"/>
    </source>
</evidence>
<dbReference type="InterPro" id="IPR029044">
    <property type="entry name" value="Nucleotide-diphossugar_trans"/>
</dbReference>
<sequence>MKIEAVRKENRLVFLAMGEVYARQAIYALLSLLKVYRIKLPRSLHVVVYTDTPALFSQLQEVISLELVYLSNEKFSSWKGDKQQLFRTKIRLLQEMSNAGQGSIVYADTDIIFYKKVDKLFSWLNKGNTLLHTKEATLSTEGFQTYCDSFCGRQFTLASERSIDILDSHYMWNAGVIGLPRSKFSLVDDVLELNDRLLAINDLRLVEQLAFSVVLAVSSSLRECHDVIFHYCWNGGKDKMDEQIKQLLRDYSSDGVGAPVKHLDKYKVYYPSTKEKLVYFSNPRNFVAMLKRKLSYLLK</sequence>
<dbReference type="AlphaFoldDB" id="A0A0E3ZGP2"/>
<dbReference type="HOGENOM" id="CLU_080371_0_0_10"/>
<dbReference type="PATRIC" id="fig|400092.3.peg.2391"/>
<dbReference type="KEGG" id="pko:PKOR_10945"/>
<dbReference type="SUPFAM" id="SSF53448">
    <property type="entry name" value="Nucleotide-diphospho-sugar transferases"/>
    <property type="match status" value="1"/>
</dbReference>
<dbReference type="Proteomes" id="UP000033109">
    <property type="component" value="Chromosome"/>
</dbReference>
<evidence type="ECO:0000313" key="1">
    <source>
        <dbReference type="EMBL" id="AKD03555.1"/>
    </source>
</evidence>
<dbReference type="EMBL" id="CP009621">
    <property type="protein sequence ID" value="AKD03555.1"/>
    <property type="molecule type" value="Genomic_DNA"/>
</dbReference>